<dbReference type="OrthoDB" id="9798884at2"/>
<gene>
    <name evidence="2" type="ORF">FHS99_002358</name>
</gene>
<sequence>MRAALLALLLGSACLGGCSDLIRDKIYLAPDTPVTIGNFTRSAPQEVRVALPGTGSLQGFYWPGERTDPDIVVFFHGRRASQGVGAKYAEYLSGHGDSVLVASYPGFAGNPGRPSETSMRATAHAFATEARRLKGPQARLWFVGHSLGAAVAIEAAADEGAAGVVALSPFTRLSAAAPWATRAFVVDRWDNLAAVRRLRVPLLLIHGREDTIVPAEQSAALLDAAAGPAVLVEMADRAHKPQMHELGPFITEGIAAMGSGAFAGWPQTTTPGWTVRRHDP</sequence>
<evidence type="ECO:0000259" key="1">
    <source>
        <dbReference type="Pfam" id="PF12146"/>
    </source>
</evidence>
<keyword evidence="3" id="KW-1185">Reference proteome</keyword>
<dbReference type="InterPro" id="IPR022742">
    <property type="entry name" value="Hydrolase_4"/>
</dbReference>
<dbReference type="EMBL" id="JACIJR010000005">
    <property type="protein sequence ID" value="MBB5729862.1"/>
    <property type="molecule type" value="Genomic_DNA"/>
</dbReference>
<dbReference type="AlphaFoldDB" id="A0A7W9BTJ7"/>
<feature type="domain" description="Serine aminopeptidase S33" evidence="1">
    <location>
        <begin position="71"/>
        <end position="183"/>
    </location>
</feature>
<name>A0A7W9BTJ7_9SPHN</name>
<evidence type="ECO:0000313" key="2">
    <source>
        <dbReference type="EMBL" id="MBB5729862.1"/>
    </source>
</evidence>
<proteinExistence type="predicted"/>
<evidence type="ECO:0000313" key="3">
    <source>
        <dbReference type="Proteomes" id="UP000546701"/>
    </source>
</evidence>
<organism evidence="2 3">
    <name type="scientific">Sphingomonas prati</name>
    <dbReference type="NCBI Taxonomy" id="1843237"/>
    <lineage>
        <taxon>Bacteria</taxon>
        <taxon>Pseudomonadati</taxon>
        <taxon>Pseudomonadota</taxon>
        <taxon>Alphaproteobacteria</taxon>
        <taxon>Sphingomonadales</taxon>
        <taxon>Sphingomonadaceae</taxon>
        <taxon>Sphingomonas</taxon>
    </lineage>
</organism>
<accession>A0A7W9BTJ7</accession>
<protein>
    <recommendedName>
        <fullName evidence="1">Serine aminopeptidase S33 domain-containing protein</fullName>
    </recommendedName>
</protein>
<dbReference type="SUPFAM" id="SSF53474">
    <property type="entry name" value="alpha/beta-Hydrolases"/>
    <property type="match status" value="1"/>
</dbReference>
<dbReference type="InterPro" id="IPR029058">
    <property type="entry name" value="AB_hydrolase_fold"/>
</dbReference>
<comment type="caution">
    <text evidence="2">The sequence shown here is derived from an EMBL/GenBank/DDBJ whole genome shotgun (WGS) entry which is preliminary data.</text>
</comment>
<dbReference type="Proteomes" id="UP000546701">
    <property type="component" value="Unassembled WGS sequence"/>
</dbReference>
<dbReference type="PANTHER" id="PTHR12277">
    <property type="entry name" value="ALPHA/BETA HYDROLASE DOMAIN-CONTAINING PROTEIN"/>
    <property type="match status" value="1"/>
</dbReference>
<dbReference type="RefSeq" id="WP_157175988.1">
    <property type="nucleotide sequence ID" value="NZ_BMJP01000003.1"/>
</dbReference>
<dbReference type="Gene3D" id="3.40.50.1820">
    <property type="entry name" value="alpha/beta hydrolase"/>
    <property type="match status" value="1"/>
</dbReference>
<dbReference type="Pfam" id="PF12146">
    <property type="entry name" value="Hydrolase_4"/>
    <property type="match status" value="1"/>
</dbReference>
<reference evidence="2 3" key="1">
    <citation type="submission" date="2020-08" db="EMBL/GenBank/DDBJ databases">
        <title>Genomic Encyclopedia of Type Strains, Phase IV (KMG-IV): sequencing the most valuable type-strain genomes for metagenomic binning, comparative biology and taxonomic classification.</title>
        <authorList>
            <person name="Goeker M."/>
        </authorList>
    </citation>
    <scope>NUCLEOTIDE SEQUENCE [LARGE SCALE GENOMIC DNA]</scope>
    <source>
        <strain evidence="2 3">DSM 103336</strain>
    </source>
</reference>